<protein>
    <submittedName>
        <fullName evidence="1">Uncharacterized protein</fullName>
    </submittedName>
</protein>
<sequence>MFPILMVQVTQPRQGGGGRGGQKELTNGLGFSSPIHYLFRTTTAMSSPAYLYPFMEPYDANKAIEALKVLEEYFNCSRQDADAILKPVREVMAIVGKRANEEFLI</sequence>
<evidence type="ECO:0000313" key="2">
    <source>
        <dbReference type="Proteomes" id="UP001234178"/>
    </source>
</evidence>
<reference evidence="1 2" key="1">
    <citation type="journal article" date="2023" name="Nucleic Acids Res.">
        <title>The hologenome of Daphnia magna reveals possible DNA methylation and microbiome-mediated evolution of the host genome.</title>
        <authorList>
            <person name="Chaturvedi A."/>
            <person name="Li X."/>
            <person name="Dhandapani V."/>
            <person name="Marshall H."/>
            <person name="Kissane S."/>
            <person name="Cuenca-Cambronero M."/>
            <person name="Asole G."/>
            <person name="Calvet F."/>
            <person name="Ruiz-Romero M."/>
            <person name="Marangio P."/>
            <person name="Guigo R."/>
            <person name="Rago D."/>
            <person name="Mirbahai L."/>
            <person name="Eastwood N."/>
            <person name="Colbourne J.K."/>
            <person name="Zhou J."/>
            <person name="Mallon E."/>
            <person name="Orsini L."/>
        </authorList>
    </citation>
    <scope>NUCLEOTIDE SEQUENCE [LARGE SCALE GENOMIC DNA]</scope>
    <source>
        <strain evidence="1">LRV0_1</strain>
    </source>
</reference>
<dbReference type="EMBL" id="JAOYFB010000037">
    <property type="protein sequence ID" value="KAK4024626.1"/>
    <property type="molecule type" value="Genomic_DNA"/>
</dbReference>
<accession>A0ABR0AHQ4</accession>
<keyword evidence="2" id="KW-1185">Reference proteome</keyword>
<gene>
    <name evidence="1" type="ORF">OUZ56_010049</name>
</gene>
<proteinExistence type="predicted"/>
<organism evidence="1 2">
    <name type="scientific">Daphnia magna</name>
    <dbReference type="NCBI Taxonomy" id="35525"/>
    <lineage>
        <taxon>Eukaryota</taxon>
        <taxon>Metazoa</taxon>
        <taxon>Ecdysozoa</taxon>
        <taxon>Arthropoda</taxon>
        <taxon>Crustacea</taxon>
        <taxon>Branchiopoda</taxon>
        <taxon>Diplostraca</taxon>
        <taxon>Cladocera</taxon>
        <taxon>Anomopoda</taxon>
        <taxon>Daphniidae</taxon>
        <taxon>Daphnia</taxon>
    </lineage>
</organism>
<name>A0ABR0AHQ4_9CRUS</name>
<dbReference type="Proteomes" id="UP001234178">
    <property type="component" value="Unassembled WGS sequence"/>
</dbReference>
<comment type="caution">
    <text evidence="1">The sequence shown here is derived from an EMBL/GenBank/DDBJ whole genome shotgun (WGS) entry which is preliminary data.</text>
</comment>
<evidence type="ECO:0000313" key="1">
    <source>
        <dbReference type="EMBL" id="KAK4024626.1"/>
    </source>
</evidence>